<comment type="caution">
    <text evidence="4">The sequence shown here is derived from an EMBL/GenBank/DDBJ whole genome shotgun (WGS) entry which is preliminary data.</text>
</comment>
<organism evidence="4 5">
    <name type="scientific">Paractinoplanes aksuensis</name>
    <dbReference type="NCBI Taxonomy" id="2939490"/>
    <lineage>
        <taxon>Bacteria</taxon>
        <taxon>Bacillati</taxon>
        <taxon>Actinomycetota</taxon>
        <taxon>Actinomycetes</taxon>
        <taxon>Micromonosporales</taxon>
        <taxon>Micromonosporaceae</taxon>
        <taxon>Paractinoplanes</taxon>
    </lineage>
</organism>
<feature type="domain" description="HTH arsR-type" evidence="3">
    <location>
        <begin position="7"/>
        <end position="88"/>
    </location>
</feature>
<reference evidence="4 5" key="1">
    <citation type="submission" date="2022-06" db="EMBL/GenBank/DDBJ databases">
        <title>New Species of the Genus Actinoplanes, ActinopZanes ferrugineus.</title>
        <authorList>
            <person name="Ding P."/>
        </authorList>
    </citation>
    <scope>NUCLEOTIDE SEQUENCE [LARGE SCALE GENOMIC DNA]</scope>
    <source>
        <strain evidence="4 5">TRM88003</strain>
    </source>
</reference>
<dbReference type="SMART" id="SM00226">
    <property type="entry name" value="LMWPc"/>
    <property type="match status" value="1"/>
</dbReference>
<dbReference type="Gene3D" id="1.10.10.10">
    <property type="entry name" value="Winged helix-like DNA-binding domain superfamily/Winged helix DNA-binding domain"/>
    <property type="match status" value="1"/>
</dbReference>
<name>A0ABT1DTR3_9ACTN</name>
<keyword evidence="1" id="KW-0059">Arsenical resistance</keyword>
<dbReference type="Pfam" id="PF01451">
    <property type="entry name" value="LMWPc"/>
    <property type="match status" value="1"/>
</dbReference>
<accession>A0ABT1DTR3</accession>
<evidence type="ECO:0000259" key="2">
    <source>
        <dbReference type="SMART" id="SM00226"/>
    </source>
</evidence>
<dbReference type="InterPro" id="IPR036388">
    <property type="entry name" value="WH-like_DNA-bd_sf"/>
</dbReference>
<evidence type="ECO:0000313" key="4">
    <source>
        <dbReference type="EMBL" id="MCO8274227.1"/>
    </source>
</evidence>
<dbReference type="InterPro" id="IPR023485">
    <property type="entry name" value="Ptyr_pPase"/>
</dbReference>
<dbReference type="InterPro" id="IPR000835">
    <property type="entry name" value="HTH_MarR-typ"/>
</dbReference>
<evidence type="ECO:0000313" key="5">
    <source>
        <dbReference type="Proteomes" id="UP001523369"/>
    </source>
</evidence>
<dbReference type="InterPro" id="IPR001845">
    <property type="entry name" value="HTH_ArsR_DNA-bd_dom"/>
</dbReference>
<dbReference type="Pfam" id="PF12802">
    <property type="entry name" value="MarR_2"/>
    <property type="match status" value="1"/>
</dbReference>
<proteinExistence type="predicted"/>
<dbReference type="Gene3D" id="3.40.50.2300">
    <property type="match status" value="1"/>
</dbReference>
<dbReference type="PANTHER" id="PTHR43428">
    <property type="entry name" value="ARSENATE REDUCTASE"/>
    <property type="match status" value="1"/>
</dbReference>
<dbReference type="PANTHER" id="PTHR43428:SF1">
    <property type="entry name" value="ARSENATE REDUCTASE"/>
    <property type="match status" value="1"/>
</dbReference>
<dbReference type="Proteomes" id="UP001523369">
    <property type="component" value="Unassembled WGS sequence"/>
</dbReference>
<sequence length="230" mass="24896">MTTDPPAFVTAAGHPLRWQLLGELARTDLAVRELTARVGQPQNLVSYHLGKLRKAELVRARRSNADGRDTYYTLDLARCERLLCGAGAALHPALRLTAPAVAPAVTGRVLFLCTGNSARSQMAEALLQHRTGGAVRAFSAGSRPKPIHPYAVGVMADRGIDISGARPKHVDEFAGQQFDQVITLCDKAKEVCAGRIHWSLPEPADRPAFAQVADELDRRIGFLLPTLPHA</sequence>
<dbReference type="InterPro" id="IPR036196">
    <property type="entry name" value="Ptyr_pPase_sf"/>
</dbReference>
<dbReference type="SUPFAM" id="SSF52788">
    <property type="entry name" value="Phosphotyrosine protein phosphatases I"/>
    <property type="match status" value="1"/>
</dbReference>
<keyword evidence="5" id="KW-1185">Reference proteome</keyword>
<dbReference type="InterPro" id="IPR036390">
    <property type="entry name" value="WH_DNA-bd_sf"/>
</dbReference>
<dbReference type="SUPFAM" id="SSF46785">
    <property type="entry name" value="Winged helix' DNA-binding domain"/>
    <property type="match status" value="1"/>
</dbReference>
<dbReference type="EMBL" id="JAMYJR010000030">
    <property type="protein sequence ID" value="MCO8274227.1"/>
    <property type="molecule type" value="Genomic_DNA"/>
</dbReference>
<evidence type="ECO:0000256" key="1">
    <source>
        <dbReference type="ARBA" id="ARBA00022849"/>
    </source>
</evidence>
<gene>
    <name evidence="4" type="ORF">M1L60_26860</name>
</gene>
<dbReference type="CDD" id="cd16345">
    <property type="entry name" value="LMWP_ArsC"/>
    <property type="match status" value="1"/>
</dbReference>
<dbReference type="SMART" id="SM00418">
    <property type="entry name" value="HTH_ARSR"/>
    <property type="match status" value="1"/>
</dbReference>
<dbReference type="RefSeq" id="WP_253240306.1">
    <property type="nucleotide sequence ID" value="NZ_JAMYJR010000030.1"/>
</dbReference>
<dbReference type="CDD" id="cd00090">
    <property type="entry name" value="HTH_ARSR"/>
    <property type="match status" value="1"/>
</dbReference>
<dbReference type="InterPro" id="IPR011991">
    <property type="entry name" value="ArsR-like_HTH"/>
</dbReference>
<evidence type="ECO:0000259" key="3">
    <source>
        <dbReference type="SMART" id="SM00418"/>
    </source>
</evidence>
<feature type="domain" description="Phosphotyrosine protein phosphatase I" evidence="2">
    <location>
        <begin position="107"/>
        <end position="226"/>
    </location>
</feature>
<protein>
    <submittedName>
        <fullName evidence="4">MarR family transcriptional regulator</fullName>
    </submittedName>
</protein>